<name>A0ABU5S8N9_9BACT</name>
<accession>A0ABU5S8N9</accession>
<proteinExistence type="predicted"/>
<reference evidence="1 2" key="1">
    <citation type="submission" date="2023-12" db="EMBL/GenBank/DDBJ databases">
        <title>Novel species of the genus Arcicella isolated from rivers.</title>
        <authorList>
            <person name="Lu H."/>
        </authorList>
    </citation>
    <scope>NUCLEOTIDE SEQUENCE [LARGE SCALE GENOMIC DNA]</scope>
    <source>
        <strain evidence="1 2">DC2W</strain>
    </source>
</reference>
<sequence>MLNFLKSIFTKLSHSKLVEYEKIEKDKEIQSLIQNEERKASTFQPECIEELSDLDLEIKKEENHHIKIIKFDSDIEQSEEVKIRPKFLIRKTLWSHVGDGYIVYGGYGNIHGFQNEFDSANKLVNELTYKSIYYDNLKYFDSFNFTHEGLEKSIKNKFREVFKISNEKSIIDLYLWDYNSTIEQANEIVRAFEYPLVSIIEKEDDIFYINMLNKEFWGNLLFYEMIDDNWDFTCHEYFKKHIYNDEETAIKDGVKKILCRLIKFPDNKFFEYLQNAINNIVDKELFQEIIMDFKYYISNEQNYWKMIHSNNIFSNEFEDCFKKIGHIILELKPFNTHSTNYHEATFYNFSGFESGTPFYDDDYLPDFNGIIHRGKLWDMYKGFLFENESLSERKEFWSDRHLLKSVFK</sequence>
<keyword evidence="2" id="KW-1185">Reference proteome</keyword>
<protein>
    <submittedName>
        <fullName evidence="1">Uncharacterized protein</fullName>
    </submittedName>
</protein>
<dbReference type="RefSeq" id="WP_323698218.1">
    <property type="nucleotide sequence ID" value="NZ_JAYGIL010000025.1"/>
</dbReference>
<evidence type="ECO:0000313" key="2">
    <source>
        <dbReference type="Proteomes" id="UP001303899"/>
    </source>
</evidence>
<evidence type="ECO:0000313" key="1">
    <source>
        <dbReference type="EMBL" id="MEA5404784.1"/>
    </source>
</evidence>
<dbReference type="Proteomes" id="UP001303899">
    <property type="component" value="Unassembled WGS sequence"/>
</dbReference>
<comment type="caution">
    <text evidence="1">The sequence shown here is derived from an EMBL/GenBank/DDBJ whole genome shotgun (WGS) entry which is preliminary data.</text>
</comment>
<organism evidence="1 2">
    <name type="scientific">Arcicella gelida</name>
    <dbReference type="NCBI Taxonomy" id="2984195"/>
    <lineage>
        <taxon>Bacteria</taxon>
        <taxon>Pseudomonadati</taxon>
        <taxon>Bacteroidota</taxon>
        <taxon>Cytophagia</taxon>
        <taxon>Cytophagales</taxon>
        <taxon>Flectobacillaceae</taxon>
        <taxon>Arcicella</taxon>
    </lineage>
</organism>
<gene>
    <name evidence="1" type="ORF">VB776_17755</name>
</gene>
<dbReference type="EMBL" id="JAYGIL010000025">
    <property type="protein sequence ID" value="MEA5404784.1"/>
    <property type="molecule type" value="Genomic_DNA"/>
</dbReference>